<dbReference type="Proteomes" id="UP000565262">
    <property type="component" value="Unassembled WGS sequence"/>
</dbReference>
<dbReference type="RefSeq" id="WP_182808724.1">
    <property type="nucleotide sequence ID" value="NZ_JACJFM010000010.1"/>
</dbReference>
<evidence type="ECO:0000313" key="2">
    <source>
        <dbReference type="Proteomes" id="UP000565262"/>
    </source>
</evidence>
<accession>A0A839IPS8</accession>
<name>A0A839IPS8_9GAMM</name>
<sequence>MALQHQAGICWIKEEQWQRFIDVADDADMLENSWQEWAEKTEEMIITFAEKGIVVNKVPVDVESLIIWCNERERGINSSSRAEYVTQLMTTQPEKSDTRH</sequence>
<protein>
    <submittedName>
        <fullName evidence="1">Uncharacterized protein</fullName>
    </submittedName>
</protein>
<comment type="caution">
    <text evidence="1">The sequence shown here is derived from an EMBL/GenBank/DDBJ whole genome shotgun (WGS) entry which is preliminary data.</text>
</comment>
<dbReference type="AlphaFoldDB" id="A0A839IPS8"/>
<evidence type="ECO:0000313" key="1">
    <source>
        <dbReference type="EMBL" id="MBB1486941.1"/>
    </source>
</evidence>
<gene>
    <name evidence="1" type="ORF">H4O21_09990</name>
</gene>
<reference evidence="1 2" key="1">
    <citation type="submission" date="2020-08" db="EMBL/GenBank/DDBJ databases">
        <title>Oceanospirillum sp. nov. isolated from marine sediment.</title>
        <authorList>
            <person name="Ji X."/>
        </authorList>
    </citation>
    <scope>NUCLEOTIDE SEQUENCE [LARGE SCALE GENOMIC DNA]</scope>
    <source>
        <strain evidence="1 2">D5</strain>
    </source>
</reference>
<proteinExistence type="predicted"/>
<organism evidence="1 2">
    <name type="scientific">Oceanospirillum sediminis</name>
    <dbReference type="NCBI Taxonomy" id="2760088"/>
    <lineage>
        <taxon>Bacteria</taxon>
        <taxon>Pseudomonadati</taxon>
        <taxon>Pseudomonadota</taxon>
        <taxon>Gammaproteobacteria</taxon>
        <taxon>Oceanospirillales</taxon>
        <taxon>Oceanospirillaceae</taxon>
        <taxon>Oceanospirillum</taxon>
    </lineage>
</organism>
<dbReference type="EMBL" id="JACJFM010000010">
    <property type="protein sequence ID" value="MBB1486941.1"/>
    <property type="molecule type" value="Genomic_DNA"/>
</dbReference>
<keyword evidence="2" id="KW-1185">Reference proteome</keyword>